<dbReference type="GO" id="GO:0016787">
    <property type="term" value="F:hydrolase activity"/>
    <property type="evidence" value="ECO:0007669"/>
    <property type="project" value="UniProtKB-KW"/>
</dbReference>
<dbReference type="STRING" id="1448308.A0A2T2P0V8"/>
<dbReference type="OrthoDB" id="408631at2759"/>
<dbReference type="AlphaFoldDB" id="A0A2T2P0V8"/>
<dbReference type="InterPro" id="IPR019826">
    <property type="entry name" value="Carboxylesterase_B_AS"/>
</dbReference>
<dbReference type="PROSITE" id="PS00941">
    <property type="entry name" value="CARBOXYLESTERASE_B_2"/>
    <property type="match status" value="1"/>
</dbReference>
<dbReference type="EC" id="3.1.1.-" evidence="3"/>
<keyword evidence="6" id="KW-1185">Reference proteome</keyword>
<accession>A0A2T2P0V8</accession>
<gene>
    <name evidence="5" type="ORF">BS50DRAFT_487232</name>
</gene>
<protein>
    <recommendedName>
        <fullName evidence="3">Carboxylic ester hydrolase</fullName>
        <ecNumber evidence="3">3.1.1.-</ecNumber>
    </recommendedName>
</protein>
<dbReference type="PANTHER" id="PTHR11559">
    <property type="entry name" value="CARBOXYLESTERASE"/>
    <property type="match status" value="1"/>
</dbReference>
<dbReference type="SUPFAM" id="SSF53474">
    <property type="entry name" value="alpha/beta-Hydrolases"/>
    <property type="match status" value="1"/>
</dbReference>
<evidence type="ECO:0000256" key="3">
    <source>
        <dbReference type="RuleBase" id="RU361235"/>
    </source>
</evidence>
<comment type="similarity">
    <text evidence="1 3">Belongs to the type-B carboxylesterase/lipase family.</text>
</comment>
<sequence>MHISLLTLTSLFPLGLAVPPLVSLPYARYRGLALDDGTTQWLGMRYAAPPLGALRFARPAPPPKTHGVQDAKVFGNICLSQSPDDWTNEPSDRIEPGEDCLFVNVFAPSGAPRARKGKRGLPVMLFIQGGGFVSNSNANYHGRELAARGIVVVSFNYRVGPFGFLGGDEEGEGRDANAGLWDQIAVMEWVRDHVGEFGGNPKHVVLNGVSAGAASIIYHLTSPLLYDTPLFIGAILESTVPAVPLRTLEQGRPGYDCLVAATGCTNTPSPLTCLRAANASALQTRTCTFNPNLDGSLIVLPSLQSFDRGHYTKIPTILGSTTNEGTIFVPPSIATLDQAHTFFSLLIPNLPPSALAILDRLFLSRPAPTFPNAGPYWRPTANAISAIGSHCLDLHYQDAMVRDGVPTWNYHYAVRDPGDEASGLGVYHAVELHAVWGVRNADGSPPESYWGVNKGVVDVVQGLWVGFVKGLEPGGRWRGFGGGGRLRIEGNGTGMEGLGGLRVVCREVEGIVRAVEFGG</sequence>
<dbReference type="InterPro" id="IPR050309">
    <property type="entry name" value="Type-B_Carboxylest/Lipase"/>
</dbReference>
<dbReference type="Pfam" id="PF00135">
    <property type="entry name" value="COesterase"/>
    <property type="match status" value="1"/>
</dbReference>
<feature type="chain" id="PRO_5015370146" description="Carboxylic ester hydrolase" evidence="3">
    <location>
        <begin position="18"/>
        <end position="519"/>
    </location>
</feature>
<dbReference type="InterPro" id="IPR019819">
    <property type="entry name" value="Carboxylesterase_B_CS"/>
</dbReference>
<organism evidence="5 6">
    <name type="scientific">Corynespora cassiicola Philippines</name>
    <dbReference type="NCBI Taxonomy" id="1448308"/>
    <lineage>
        <taxon>Eukaryota</taxon>
        <taxon>Fungi</taxon>
        <taxon>Dikarya</taxon>
        <taxon>Ascomycota</taxon>
        <taxon>Pezizomycotina</taxon>
        <taxon>Dothideomycetes</taxon>
        <taxon>Pleosporomycetidae</taxon>
        <taxon>Pleosporales</taxon>
        <taxon>Corynesporascaceae</taxon>
        <taxon>Corynespora</taxon>
    </lineage>
</organism>
<dbReference type="Gene3D" id="3.40.50.1820">
    <property type="entry name" value="alpha/beta hydrolase"/>
    <property type="match status" value="1"/>
</dbReference>
<feature type="signal peptide" evidence="3">
    <location>
        <begin position="1"/>
        <end position="17"/>
    </location>
</feature>
<dbReference type="InterPro" id="IPR002018">
    <property type="entry name" value="CarbesteraseB"/>
</dbReference>
<dbReference type="InterPro" id="IPR029058">
    <property type="entry name" value="AB_hydrolase_fold"/>
</dbReference>
<evidence type="ECO:0000259" key="4">
    <source>
        <dbReference type="Pfam" id="PF00135"/>
    </source>
</evidence>
<name>A0A2T2P0V8_CORCC</name>
<keyword evidence="2 3" id="KW-0378">Hydrolase</keyword>
<evidence type="ECO:0000256" key="2">
    <source>
        <dbReference type="ARBA" id="ARBA00022801"/>
    </source>
</evidence>
<evidence type="ECO:0000313" key="5">
    <source>
        <dbReference type="EMBL" id="PSN71320.1"/>
    </source>
</evidence>
<dbReference type="PROSITE" id="PS00122">
    <property type="entry name" value="CARBOXYLESTERASE_B_1"/>
    <property type="match status" value="1"/>
</dbReference>
<evidence type="ECO:0000256" key="1">
    <source>
        <dbReference type="ARBA" id="ARBA00005964"/>
    </source>
</evidence>
<proteinExistence type="inferred from homology"/>
<evidence type="ECO:0000313" key="6">
    <source>
        <dbReference type="Proteomes" id="UP000240883"/>
    </source>
</evidence>
<dbReference type="Proteomes" id="UP000240883">
    <property type="component" value="Unassembled WGS sequence"/>
</dbReference>
<reference evidence="5 6" key="1">
    <citation type="journal article" date="2018" name="Front. Microbiol.">
        <title>Genome-Wide Analysis of Corynespora cassiicola Leaf Fall Disease Putative Effectors.</title>
        <authorList>
            <person name="Lopez D."/>
            <person name="Ribeiro S."/>
            <person name="Label P."/>
            <person name="Fumanal B."/>
            <person name="Venisse J.S."/>
            <person name="Kohler A."/>
            <person name="de Oliveira R.R."/>
            <person name="Labutti K."/>
            <person name="Lipzen A."/>
            <person name="Lail K."/>
            <person name="Bauer D."/>
            <person name="Ohm R.A."/>
            <person name="Barry K.W."/>
            <person name="Spatafora J."/>
            <person name="Grigoriev I.V."/>
            <person name="Martin F.M."/>
            <person name="Pujade-Renaud V."/>
        </authorList>
    </citation>
    <scope>NUCLEOTIDE SEQUENCE [LARGE SCALE GENOMIC DNA]</scope>
    <source>
        <strain evidence="5 6">Philippines</strain>
    </source>
</reference>
<dbReference type="EMBL" id="KZ678131">
    <property type="protein sequence ID" value="PSN71320.1"/>
    <property type="molecule type" value="Genomic_DNA"/>
</dbReference>
<keyword evidence="3" id="KW-0732">Signal</keyword>
<feature type="domain" description="Carboxylesterase type B" evidence="4">
    <location>
        <begin position="20"/>
        <end position="474"/>
    </location>
</feature>